<dbReference type="InterPro" id="IPR036291">
    <property type="entry name" value="NAD(P)-bd_dom_sf"/>
</dbReference>
<feature type="domain" description="3-hydroxyisobutyrate dehydrogenase-like NAD-binding" evidence="6">
    <location>
        <begin position="167"/>
        <end position="283"/>
    </location>
</feature>
<gene>
    <name evidence="7" type="primary">mmsB</name>
    <name evidence="7" type="ORF">GCM10018772_38570</name>
</gene>
<dbReference type="AlphaFoldDB" id="A0A919E397"/>
<dbReference type="PIRSF" id="PIRSF000103">
    <property type="entry name" value="HIBADH"/>
    <property type="match status" value="1"/>
</dbReference>
<evidence type="ECO:0000256" key="1">
    <source>
        <dbReference type="ARBA" id="ARBA00009080"/>
    </source>
</evidence>
<dbReference type="InterPro" id="IPR008927">
    <property type="entry name" value="6-PGluconate_DH-like_C_sf"/>
</dbReference>
<dbReference type="Gene3D" id="1.10.1040.10">
    <property type="entry name" value="N-(1-d-carboxylethyl)-l-norvaline Dehydrogenase, domain 2"/>
    <property type="match status" value="1"/>
</dbReference>
<name>A0A919E397_9ACTN</name>
<dbReference type="PANTHER" id="PTHR43580">
    <property type="entry name" value="OXIDOREDUCTASE GLYR1-RELATED"/>
    <property type="match status" value="1"/>
</dbReference>
<evidence type="ECO:0000259" key="5">
    <source>
        <dbReference type="Pfam" id="PF03446"/>
    </source>
</evidence>
<sequence>MTPTPALRVAVLGTGTLGAPIARNAGAAGCTVAVWNRTAERAKPLEAHGIRVCSSVAEAVADADIAVSVLSDGPAVDAVAPGLLDAMRPGAVWVQSSTVGVTDTGRYAELADAAGVAFVDSPLLGTRTPAENGQLVLLASGADEALDSCGPFFDAIGKQTLRVGTAGAGTRLKLVVNTWLLSLVEVLAESVAFAKAMGFEPETFFSTIEQGGVSLPYVRLKGGAMAREEFPPDFTLRLAHKDLRLVLDAAAGARLPVPVVDTVVRQFERAIGLGHGEADYAATYLATRSGS</sequence>
<protein>
    <submittedName>
        <fullName evidence="7">3-hydroxyisobutyrate dehydrogenase</fullName>
    </submittedName>
</protein>
<keyword evidence="8" id="KW-1185">Reference proteome</keyword>
<evidence type="ECO:0000313" key="7">
    <source>
        <dbReference type="EMBL" id="GHF09925.1"/>
    </source>
</evidence>
<reference evidence="7" key="1">
    <citation type="journal article" date="2014" name="Int. J. Syst. Evol. Microbiol.">
        <title>Complete genome sequence of Corynebacterium casei LMG S-19264T (=DSM 44701T), isolated from a smear-ripened cheese.</title>
        <authorList>
            <consortium name="US DOE Joint Genome Institute (JGI-PGF)"/>
            <person name="Walter F."/>
            <person name="Albersmeier A."/>
            <person name="Kalinowski J."/>
            <person name="Ruckert C."/>
        </authorList>
    </citation>
    <scope>NUCLEOTIDE SEQUENCE</scope>
    <source>
        <strain evidence="7">JCM 4477</strain>
    </source>
</reference>
<dbReference type="InterPro" id="IPR006115">
    <property type="entry name" value="6PGDH_NADP-bd"/>
</dbReference>
<comment type="similarity">
    <text evidence="1">Belongs to the HIBADH-related family.</text>
</comment>
<evidence type="ECO:0000313" key="8">
    <source>
        <dbReference type="Proteomes" id="UP000630718"/>
    </source>
</evidence>
<dbReference type="SUPFAM" id="SSF48179">
    <property type="entry name" value="6-phosphogluconate dehydrogenase C-terminal domain-like"/>
    <property type="match status" value="1"/>
</dbReference>
<dbReference type="GO" id="GO:0051287">
    <property type="term" value="F:NAD binding"/>
    <property type="evidence" value="ECO:0007669"/>
    <property type="project" value="InterPro"/>
</dbReference>
<evidence type="ECO:0000256" key="2">
    <source>
        <dbReference type="ARBA" id="ARBA00023002"/>
    </source>
</evidence>
<evidence type="ECO:0000256" key="4">
    <source>
        <dbReference type="PIRSR" id="PIRSR000103-1"/>
    </source>
</evidence>
<feature type="active site" evidence="4">
    <location>
        <position position="173"/>
    </location>
</feature>
<dbReference type="Proteomes" id="UP000630718">
    <property type="component" value="Unassembled WGS sequence"/>
</dbReference>
<feature type="domain" description="6-phosphogluconate dehydrogenase NADP-binding" evidence="5">
    <location>
        <begin position="9"/>
        <end position="162"/>
    </location>
</feature>
<evidence type="ECO:0000256" key="3">
    <source>
        <dbReference type="ARBA" id="ARBA00023027"/>
    </source>
</evidence>
<dbReference type="Gene3D" id="3.40.50.720">
    <property type="entry name" value="NAD(P)-binding Rossmann-like Domain"/>
    <property type="match status" value="1"/>
</dbReference>
<accession>A0A919E397</accession>
<dbReference type="InterPro" id="IPR013328">
    <property type="entry name" value="6PGD_dom2"/>
</dbReference>
<evidence type="ECO:0000259" key="6">
    <source>
        <dbReference type="Pfam" id="PF14833"/>
    </source>
</evidence>
<keyword evidence="3" id="KW-0520">NAD</keyword>
<dbReference type="RefSeq" id="WP_190205570.1">
    <property type="nucleotide sequence ID" value="NZ_BNBI01000008.1"/>
</dbReference>
<dbReference type="EMBL" id="BNBI01000008">
    <property type="protein sequence ID" value="GHF09925.1"/>
    <property type="molecule type" value="Genomic_DNA"/>
</dbReference>
<organism evidence="7 8">
    <name type="scientific">Streptomyces fumanus</name>
    <dbReference type="NCBI Taxonomy" id="67302"/>
    <lineage>
        <taxon>Bacteria</taxon>
        <taxon>Bacillati</taxon>
        <taxon>Actinomycetota</taxon>
        <taxon>Actinomycetes</taxon>
        <taxon>Kitasatosporales</taxon>
        <taxon>Streptomycetaceae</taxon>
        <taxon>Streptomyces</taxon>
    </lineage>
</organism>
<keyword evidence="2" id="KW-0560">Oxidoreductase</keyword>
<reference evidence="7" key="2">
    <citation type="submission" date="2020-09" db="EMBL/GenBank/DDBJ databases">
        <authorList>
            <person name="Sun Q."/>
            <person name="Ohkuma M."/>
        </authorList>
    </citation>
    <scope>NUCLEOTIDE SEQUENCE</scope>
    <source>
        <strain evidence="7">JCM 4477</strain>
    </source>
</reference>
<dbReference type="InterPro" id="IPR029154">
    <property type="entry name" value="HIBADH-like_NADP-bd"/>
</dbReference>
<dbReference type="GO" id="GO:0050661">
    <property type="term" value="F:NADP binding"/>
    <property type="evidence" value="ECO:0007669"/>
    <property type="project" value="InterPro"/>
</dbReference>
<dbReference type="Pfam" id="PF03446">
    <property type="entry name" value="NAD_binding_2"/>
    <property type="match status" value="1"/>
</dbReference>
<dbReference type="SUPFAM" id="SSF51735">
    <property type="entry name" value="NAD(P)-binding Rossmann-fold domains"/>
    <property type="match status" value="1"/>
</dbReference>
<dbReference type="GO" id="GO:0016491">
    <property type="term" value="F:oxidoreductase activity"/>
    <property type="evidence" value="ECO:0007669"/>
    <property type="project" value="UniProtKB-KW"/>
</dbReference>
<dbReference type="InterPro" id="IPR051265">
    <property type="entry name" value="HIBADH-related_NP60_sf"/>
</dbReference>
<comment type="caution">
    <text evidence="7">The sequence shown here is derived from an EMBL/GenBank/DDBJ whole genome shotgun (WGS) entry which is preliminary data.</text>
</comment>
<dbReference type="Pfam" id="PF14833">
    <property type="entry name" value="NAD_binding_11"/>
    <property type="match status" value="1"/>
</dbReference>
<dbReference type="InterPro" id="IPR015815">
    <property type="entry name" value="HIBADH-related"/>
</dbReference>
<proteinExistence type="inferred from homology"/>
<dbReference type="PANTHER" id="PTHR43580:SF2">
    <property type="entry name" value="CYTOKINE-LIKE NUCLEAR FACTOR N-PAC"/>
    <property type="match status" value="1"/>
</dbReference>